<gene>
    <name evidence="1" type="ORF">BdWA1_001337</name>
</gene>
<name>A0AAD9UQQ0_9APIC</name>
<dbReference type="Proteomes" id="UP001214638">
    <property type="component" value="Unassembled WGS sequence"/>
</dbReference>
<comment type="caution">
    <text evidence="1">The sequence shown here is derived from an EMBL/GenBank/DDBJ whole genome shotgun (WGS) entry which is preliminary data.</text>
</comment>
<dbReference type="EMBL" id="JALLKP010000001">
    <property type="protein sequence ID" value="KAK2198326.1"/>
    <property type="molecule type" value="Genomic_DNA"/>
</dbReference>
<dbReference type="GeneID" id="94335635"/>
<evidence type="ECO:0000313" key="1">
    <source>
        <dbReference type="EMBL" id="KAK2198326.1"/>
    </source>
</evidence>
<accession>A0AAD9UQQ0</accession>
<dbReference type="KEGG" id="bdw:94335635"/>
<evidence type="ECO:0000313" key="2">
    <source>
        <dbReference type="Proteomes" id="UP001214638"/>
    </source>
</evidence>
<dbReference type="RefSeq" id="XP_067805168.1">
    <property type="nucleotide sequence ID" value="XM_067946377.1"/>
</dbReference>
<reference evidence="1" key="1">
    <citation type="journal article" date="2023" name="Nat. Microbiol.">
        <title>Babesia duncani multi-omics identifies virulence factors and drug targets.</title>
        <authorList>
            <person name="Singh P."/>
            <person name="Lonardi S."/>
            <person name="Liang Q."/>
            <person name="Vydyam P."/>
            <person name="Khabirova E."/>
            <person name="Fang T."/>
            <person name="Gihaz S."/>
            <person name="Thekkiniath J."/>
            <person name="Munshi M."/>
            <person name="Abel S."/>
            <person name="Ciampossin L."/>
            <person name="Batugedara G."/>
            <person name="Gupta M."/>
            <person name="Lu X.M."/>
            <person name="Lenz T."/>
            <person name="Chakravarty S."/>
            <person name="Cornillot E."/>
            <person name="Hu Y."/>
            <person name="Ma W."/>
            <person name="Gonzalez L.M."/>
            <person name="Sanchez S."/>
            <person name="Estrada K."/>
            <person name="Sanchez-Flores A."/>
            <person name="Montero E."/>
            <person name="Harb O.S."/>
            <person name="Le Roch K.G."/>
            <person name="Mamoun C.B."/>
        </authorList>
    </citation>
    <scope>NUCLEOTIDE SEQUENCE</scope>
    <source>
        <strain evidence="1">WA1</strain>
    </source>
</reference>
<sequence length="91" mass="10734">MISLINIANALFKLDHGENLVVHFYSNYTQKQNLKSHYKRTVCFRNYVSFIIGNKSFFLLGIPYCSLNLEKVDLHTTNHFFTFAFNFIKFS</sequence>
<proteinExistence type="predicted"/>
<keyword evidence="2" id="KW-1185">Reference proteome</keyword>
<dbReference type="AlphaFoldDB" id="A0AAD9UQQ0"/>
<protein>
    <submittedName>
        <fullName evidence="1">Uncharacterized protein</fullName>
    </submittedName>
</protein>
<organism evidence="1 2">
    <name type="scientific">Babesia duncani</name>
    <dbReference type="NCBI Taxonomy" id="323732"/>
    <lineage>
        <taxon>Eukaryota</taxon>
        <taxon>Sar</taxon>
        <taxon>Alveolata</taxon>
        <taxon>Apicomplexa</taxon>
        <taxon>Aconoidasida</taxon>
        <taxon>Piroplasmida</taxon>
        <taxon>Babesiidae</taxon>
        <taxon>Babesia</taxon>
    </lineage>
</organism>